<keyword evidence="11" id="KW-1185">Reference proteome</keyword>
<comment type="subcellular location">
    <subcellularLocation>
        <location evidence="5">Cell outer membrane</location>
    </subcellularLocation>
    <subcellularLocation>
        <location evidence="1">Membrane</location>
    </subcellularLocation>
</comment>
<dbReference type="Gene3D" id="3.30.1370.120">
    <property type="match status" value="2"/>
</dbReference>
<evidence type="ECO:0000259" key="9">
    <source>
        <dbReference type="Pfam" id="PF03958"/>
    </source>
</evidence>
<feature type="region of interest" description="Disordered" evidence="6">
    <location>
        <begin position="20"/>
        <end position="42"/>
    </location>
</feature>
<comment type="caution">
    <text evidence="10">The sequence shown here is derived from an EMBL/GenBank/DDBJ whole genome shotgun (WGS) entry which is preliminary data.</text>
</comment>
<feature type="compositionally biased region" description="Low complexity" evidence="6">
    <location>
        <begin position="20"/>
        <end position="41"/>
    </location>
</feature>
<comment type="similarity">
    <text evidence="4">Belongs to the bacterial secretin family.</text>
</comment>
<evidence type="ECO:0000259" key="8">
    <source>
        <dbReference type="Pfam" id="PF00263"/>
    </source>
</evidence>
<reference evidence="10 11" key="1">
    <citation type="submission" date="2024-02" db="EMBL/GenBank/DDBJ databases">
        <title>Deinococcus aluminii NBRC 112889.</title>
        <authorList>
            <person name="Ichikawa N."/>
            <person name="Katano-Makiyama Y."/>
            <person name="Hidaka K."/>
        </authorList>
    </citation>
    <scope>NUCLEOTIDE SEQUENCE [LARGE SCALE GENOMIC DNA]</scope>
    <source>
        <strain evidence="10 11">NBRC 112889</strain>
    </source>
</reference>
<feature type="compositionally biased region" description="Polar residues" evidence="6">
    <location>
        <begin position="189"/>
        <end position="208"/>
    </location>
</feature>
<evidence type="ECO:0000256" key="7">
    <source>
        <dbReference type="SAM" id="SignalP"/>
    </source>
</evidence>
<feature type="region of interest" description="Disordered" evidence="6">
    <location>
        <begin position="189"/>
        <end position="210"/>
    </location>
</feature>
<dbReference type="Proteomes" id="UP001404956">
    <property type="component" value="Unassembled WGS sequence"/>
</dbReference>
<evidence type="ECO:0000256" key="1">
    <source>
        <dbReference type="ARBA" id="ARBA00004370"/>
    </source>
</evidence>
<feature type="compositionally biased region" description="Low complexity" evidence="6">
    <location>
        <begin position="604"/>
        <end position="617"/>
    </location>
</feature>
<feature type="chain" id="PRO_5047162844" evidence="7">
    <location>
        <begin position="20"/>
        <end position="756"/>
    </location>
</feature>
<name>A0ABP9XD57_9DEIO</name>
<dbReference type="InterPro" id="IPR001775">
    <property type="entry name" value="GspD/PilQ"/>
</dbReference>
<evidence type="ECO:0000313" key="11">
    <source>
        <dbReference type="Proteomes" id="UP001404956"/>
    </source>
</evidence>
<feature type="signal peptide" evidence="7">
    <location>
        <begin position="1"/>
        <end position="19"/>
    </location>
</feature>
<dbReference type="Pfam" id="PF00263">
    <property type="entry name" value="Secretin"/>
    <property type="match status" value="1"/>
</dbReference>
<dbReference type="RefSeq" id="WP_345453271.1">
    <property type="nucleotide sequence ID" value="NZ_BAABRV010000003.1"/>
</dbReference>
<feature type="region of interest" description="Disordered" evidence="6">
    <location>
        <begin position="596"/>
        <end position="617"/>
    </location>
</feature>
<dbReference type="InterPro" id="IPR050810">
    <property type="entry name" value="Bact_Secretion_Sys_Channel"/>
</dbReference>
<keyword evidence="5" id="KW-0813">Transport</keyword>
<dbReference type="PANTHER" id="PTHR30332:SF17">
    <property type="entry name" value="TYPE IV PILIATION SYSTEM PROTEIN DR_0774-RELATED"/>
    <property type="match status" value="1"/>
</dbReference>
<keyword evidence="3" id="KW-0472">Membrane</keyword>
<evidence type="ECO:0000256" key="5">
    <source>
        <dbReference type="RuleBase" id="RU004004"/>
    </source>
</evidence>
<sequence>MKRYALLLTAALGMAAAQTTPIPATPAPGTRAGTATPPSTTRIAADPQLTGANVTFDLRRAGSDLATMLLALAKSAGYDIILEPDVDAVLQAGSVTSGNAGGPGANTNNSGPTAAQVTYNFVNKPFNEVWPLVLDIYGLSYETLRIGDKPVLRVSAKPVQKIVPLPKTLDAALVERQLRLSFGSVKTVSNSQSNANGDQGAHTNTTETTRGDIVLDSPTMRIVAEPTSNSIIIRGTNQEVAQVERLLSDIVAVQPRALLVASQENVQRIYTVKGQQADVTALLGAQYPGLKVTPIGQTGQLIVSGPQNQLDAALTLLGQVDRPAPPVATGQSIYTVKGQQADVTTLLGAQYPGLKVTPVGQTGQLIVSGPQNQLDAALTLLAQVDRPAPAPQAGPQTVQRVFQLVNASAEEVKATLEGTLARDLTPPALVPNATVIDPTTGQPYTTGPLANAPLNASTPATSAPASGTAGSTPGNGTSTSNTATIIADKRTNTLIVRGTTEQVTQIAELIPQLDQVVPQINVQVRIQEINETAARTLGMDWKVNFGGFNISVGGGGLGAAFDPTRSLMGFNIFPTLQALENQGLTKRVYDGNITMQSGQRSLGSNTSTQNASSTAAASIKSGGRLEINIPSQAANVPPIQKQIDYGVNLDFFDPQVAPDGTVTLRVRGQVNQPDTLPTTGLPTLLNFSNSEAQSSITFKSGQTVLMSGLLGTNETRTTAGVPFLSSLPVIGAAFSKQTTTRTQTQLLVIITGTVVK</sequence>
<gene>
    <name evidence="10" type="ORF">Dalu01_01699</name>
</gene>
<dbReference type="InterPro" id="IPR005644">
    <property type="entry name" value="NolW-like"/>
</dbReference>
<feature type="region of interest" description="Disordered" evidence="6">
    <location>
        <begin position="439"/>
        <end position="483"/>
    </location>
</feature>
<feature type="domain" description="Type II/III secretion system secretin-like" evidence="8">
    <location>
        <begin position="611"/>
        <end position="756"/>
    </location>
</feature>
<keyword evidence="2 7" id="KW-0732">Signal</keyword>
<feature type="domain" description="NolW-like" evidence="9">
    <location>
        <begin position="400"/>
        <end position="519"/>
    </location>
</feature>
<protein>
    <submittedName>
        <fullName evidence="10">Type IV piliation system protein DR_0774</fullName>
    </submittedName>
</protein>
<evidence type="ECO:0000256" key="3">
    <source>
        <dbReference type="ARBA" id="ARBA00023136"/>
    </source>
</evidence>
<proteinExistence type="inferred from homology"/>
<dbReference type="EMBL" id="BAABRV010000003">
    <property type="protein sequence ID" value="GAA5533300.1"/>
    <property type="molecule type" value="Genomic_DNA"/>
</dbReference>
<evidence type="ECO:0000313" key="10">
    <source>
        <dbReference type="EMBL" id="GAA5533300.1"/>
    </source>
</evidence>
<accession>A0ABP9XD57</accession>
<organism evidence="10 11">
    <name type="scientific">Deinococcus aluminii</name>
    <dbReference type="NCBI Taxonomy" id="1656885"/>
    <lineage>
        <taxon>Bacteria</taxon>
        <taxon>Thermotogati</taxon>
        <taxon>Deinococcota</taxon>
        <taxon>Deinococci</taxon>
        <taxon>Deinococcales</taxon>
        <taxon>Deinococcaceae</taxon>
        <taxon>Deinococcus</taxon>
    </lineage>
</organism>
<evidence type="ECO:0000256" key="2">
    <source>
        <dbReference type="ARBA" id="ARBA00022729"/>
    </source>
</evidence>
<dbReference type="InterPro" id="IPR004846">
    <property type="entry name" value="T2SS/T3SS_dom"/>
</dbReference>
<dbReference type="PANTHER" id="PTHR30332">
    <property type="entry name" value="PROBABLE GENERAL SECRETION PATHWAY PROTEIN D"/>
    <property type="match status" value="1"/>
</dbReference>
<evidence type="ECO:0000256" key="6">
    <source>
        <dbReference type="SAM" id="MobiDB-lite"/>
    </source>
</evidence>
<dbReference type="PRINTS" id="PR00811">
    <property type="entry name" value="BCTERIALGSPD"/>
</dbReference>
<dbReference type="Pfam" id="PF03958">
    <property type="entry name" value="Secretin_N"/>
    <property type="match status" value="1"/>
</dbReference>
<feature type="compositionally biased region" description="Low complexity" evidence="6">
    <location>
        <begin position="456"/>
        <end position="483"/>
    </location>
</feature>
<dbReference type="InterPro" id="IPR038591">
    <property type="entry name" value="NolW-like_sf"/>
</dbReference>
<evidence type="ECO:0000256" key="4">
    <source>
        <dbReference type="RuleBase" id="RU004003"/>
    </source>
</evidence>